<dbReference type="OrthoDB" id="21470at2759"/>
<dbReference type="RefSeq" id="XP_040765380.1">
    <property type="nucleotide sequence ID" value="XM_040908652.1"/>
</dbReference>
<feature type="region of interest" description="Disordered" evidence="1">
    <location>
        <begin position="174"/>
        <end position="217"/>
    </location>
</feature>
<dbReference type="SUPFAM" id="SSF49879">
    <property type="entry name" value="SMAD/FHA domain"/>
    <property type="match status" value="1"/>
</dbReference>
<gene>
    <name evidence="4" type="ORF">LAESUDRAFT_724615</name>
</gene>
<dbReference type="Pfam" id="PF00498">
    <property type="entry name" value="FHA"/>
    <property type="match status" value="1"/>
</dbReference>
<dbReference type="Proteomes" id="UP000076871">
    <property type="component" value="Unassembled WGS sequence"/>
</dbReference>
<dbReference type="SMART" id="SM00443">
    <property type="entry name" value="G_patch"/>
    <property type="match status" value="1"/>
</dbReference>
<feature type="compositionally biased region" description="Basic and acidic residues" evidence="1">
    <location>
        <begin position="441"/>
        <end position="464"/>
    </location>
</feature>
<evidence type="ECO:0000313" key="5">
    <source>
        <dbReference type="Proteomes" id="UP000076871"/>
    </source>
</evidence>
<dbReference type="GeneID" id="63825681"/>
<feature type="compositionally biased region" description="Low complexity" evidence="1">
    <location>
        <begin position="366"/>
        <end position="375"/>
    </location>
</feature>
<keyword evidence="5" id="KW-1185">Reference proteome</keyword>
<dbReference type="AlphaFoldDB" id="A0A165ERW0"/>
<dbReference type="InterPro" id="IPR053027">
    <property type="entry name" value="AGGF1"/>
</dbReference>
<dbReference type="InterPro" id="IPR008984">
    <property type="entry name" value="SMAD_FHA_dom_sf"/>
</dbReference>
<feature type="region of interest" description="Disordered" evidence="1">
    <location>
        <begin position="251"/>
        <end position="301"/>
    </location>
</feature>
<dbReference type="PANTHER" id="PTHR23106:SF24">
    <property type="entry name" value="ANGIOGENIC FACTOR WITH G PATCH AND FHA DOMAINS 1"/>
    <property type="match status" value="1"/>
</dbReference>
<evidence type="ECO:0000313" key="4">
    <source>
        <dbReference type="EMBL" id="KZT07640.1"/>
    </source>
</evidence>
<evidence type="ECO:0000259" key="3">
    <source>
        <dbReference type="PROSITE" id="PS50174"/>
    </source>
</evidence>
<dbReference type="STRING" id="1314785.A0A165ERW0"/>
<protein>
    <recommendedName>
        <fullName evidence="6">G-patch domain-containing protein</fullName>
    </recommendedName>
</protein>
<sequence>MLQESELQLQVSSAIAISSQAGYRHSGDNRRQTRPPDSSGAVYSPEVEWPGTEGSNIASSRTLYSEADMLMRNEVDEPSACSSVLGPSRARSSEITSLRLVVQRSSVLSKKLKVAITDGYSEVQIGRDVAPVGSDVPRIRLKEMEVSKLHDTVYWDQQRSEWAVVDMGSKHGTFLKSNRGIRSSPGVSDSGVPSSSQGPSESSREDPRGMRLSPSRVASIPRRLTHLDLLSIGDTTFIVHIHDSQMPCIECSPTGDDEIPLFDSRRADREQASSTKRKREETSGDNALAPPATGPVQQDAKKALSMLRRSLLSRRDGSLASAKGEAPQYVDRSARRRALYPQTPPDPGRARAAMSTSSLVQLPDRSVTASPVAPVSAPPTPLPETNIGHRLLLKQGWEPGMSLGQESTDLALKQPLEVSVNTGRLGLGATASTSVVGPNTKWKENAKHRRWDSLRSDDSPGKHL</sequence>
<feature type="region of interest" description="Disordered" evidence="1">
    <location>
        <begin position="315"/>
        <end position="386"/>
    </location>
</feature>
<dbReference type="Gene3D" id="2.60.200.20">
    <property type="match status" value="1"/>
</dbReference>
<dbReference type="PROSITE" id="PS50174">
    <property type="entry name" value="G_PATCH"/>
    <property type="match status" value="1"/>
</dbReference>
<feature type="compositionally biased region" description="Low complexity" evidence="1">
    <location>
        <begin position="182"/>
        <end position="201"/>
    </location>
</feature>
<evidence type="ECO:0008006" key="6">
    <source>
        <dbReference type="Google" id="ProtNLM"/>
    </source>
</evidence>
<feature type="region of interest" description="Disordered" evidence="1">
    <location>
        <begin position="428"/>
        <end position="464"/>
    </location>
</feature>
<dbReference type="GO" id="GO:0003676">
    <property type="term" value="F:nucleic acid binding"/>
    <property type="evidence" value="ECO:0007669"/>
    <property type="project" value="InterPro"/>
</dbReference>
<dbReference type="InterPro" id="IPR000253">
    <property type="entry name" value="FHA_dom"/>
</dbReference>
<feature type="domain" description="FHA" evidence="2">
    <location>
        <begin position="123"/>
        <end position="180"/>
    </location>
</feature>
<feature type="domain" description="G-patch" evidence="3">
    <location>
        <begin position="384"/>
        <end position="432"/>
    </location>
</feature>
<reference evidence="4 5" key="1">
    <citation type="journal article" date="2016" name="Mol. Biol. Evol.">
        <title>Comparative Genomics of Early-Diverging Mushroom-Forming Fungi Provides Insights into the Origins of Lignocellulose Decay Capabilities.</title>
        <authorList>
            <person name="Nagy L.G."/>
            <person name="Riley R."/>
            <person name="Tritt A."/>
            <person name="Adam C."/>
            <person name="Daum C."/>
            <person name="Floudas D."/>
            <person name="Sun H."/>
            <person name="Yadav J.S."/>
            <person name="Pangilinan J."/>
            <person name="Larsson K.H."/>
            <person name="Matsuura K."/>
            <person name="Barry K."/>
            <person name="Labutti K."/>
            <person name="Kuo R."/>
            <person name="Ohm R.A."/>
            <person name="Bhattacharya S.S."/>
            <person name="Shirouzu T."/>
            <person name="Yoshinaga Y."/>
            <person name="Martin F.M."/>
            <person name="Grigoriev I.V."/>
            <person name="Hibbett D.S."/>
        </authorList>
    </citation>
    <scope>NUCLEOTIDE SEQUENCE [LARGE SCALE GENOMIC DNA]</scope>
    <source>
        <strain evidence="4 5">93-53</strain>
    </source>
</reference>
<evidence type="ECO:0000259" key="2">
    <source>
        <dbReference type="PROSITE" id="PS50006"/>
    </source>
</evidence>
<accession>A0A165ERW0</accession>
<dbReference type="InParanoid" id="A0A165ERW0"/>
<dbReference type="Pfam" id="PF01585">
    <property type="entry name" value="G-patch"/>
    <property type="match status" value="1"/>
</dbReference>
<feature type="region of interest" description="Disordered" evidence="1">
    <location>
        <begin position="20"/>
        <end position="55"/>
    </location>
</feature>
<proteinExistence type="predicted"/>
<dbReference type="PANTHER" id="PTHR23106">
    <property type="entry name" value="ANGIOGENIC FACTOR WITH G PATCH AND FHA DOMAINS 1"/>
    <property type="match status" value="1"/>
</dbReference>
<organism evidence="4 5">
    <name type="scientific">Laetiporus sulphureus 93-53</name>
    <dbReference type="NCBI Taxonomy" id="1314785"/>
    <lineage>
        <taxon>Eukaryota</taxon>
        <taxon>Fungi</taxon>
        <taxon>Dikarya</taxon>
        <taxon>Basidiomycota</taxon>
        <taxon>Agaricomycotina</taxon>
        <taxon>Agaricomycetes</taxon>
        <taxon>Polyporales</taxon>
        <taxon>Laetiporus</taxon>
    </lineage>
</organism>
<dbReference type="EMBL" id="KV427618">
    <property type="protein sequence ID" value="KZT07640.1"/>
    <property type="molecule type" value="Genomic_DNA"/>
</dbReference>
<dbReference type="InterPro" id="IPR000467">
    <property type="entry name" value="G_patch_dom"/>
</dbReference>
<dbReference type="PROSITE" id="PS50006">
    <property type="entry name" value="FHA_DOMAIN"/>
    <property type="match status" value="1"/>
</dbReference>
<name>A0A165ERW0_9APHY</name>
<evidence type="ECO:0000256" key="1">
    <source>
        <dbReference type="SAM" id="MobiDB-lite"/>
    </source>
</evidence>